<evidence type="ECO:0000313" key="4">
    <source>
        <dbReference type="EMBL" id="KAF9988112.1"/>
    </source>
</evidence>
<evidence type="ECO:0000256" key="2">
    <source>
        <dbReference type="ARBA" id="ARBA00022737"/>
    </source>
</evidence>
<dbReference type="PANTHER" id="PTHR46093:SF18">
    <property type="entry name" value="FIBRONECTIN TYPE-III DOMAIN-CONTAINING PROTEIN"/>
    <property type="match status" value="1"/>
</dbReference>
<keyword evidence="5" id="KW-1185">Reference proteome</keyword>
<evidence type="ECO:0000256" key="3">
    <source>
        <dbReference type="SAM" id="MobiDB-lite"/>
    </source>
</evidence>
<dbReference type="Gene3D" id="2.120.10.80">
    <property type="entry name" value="Kelch-type beta propeller"/>
    <property type="match status" value="1"/>
</dbReference>
<dbReference type="EMBL" id="JAAAHW010003142">
    <property type="protein sequence ID" value="KAF9988112.1"/>
    <property type="molecule type" value="Genomic_DNA"/>
</dbReference>
<dbReference type="Proteomes" id="UP000749646">
    <property type="component" value="Unassembled WGS sequence"/>
</dbReference>
<reference evidence="4" key="1">
    <citation type="journal article" date="2020" name="Fungal Divers.">
        <title>Resolving the Mortierellaceae phylogeny through synthesis of multi-gene phylogenetics and phylogenomics.</title>
        <authorList>
            <person name="Vandepol N."/>
            <person name="Liber J."/>
            <person name="Desiro A."/>
            <person name="Na H."/>
            <person name="Kennedy M."/>
            <person name="Barry K."/>
            <person name="Grigoriev I.V."/>
            <person name="Miller A.N."/>
            <person name="O'Donnell K."/>
            <person name="Stajich J.E."/>
            <person name="Bonito G."/>
        </authorList>
    </citation>
    <scope>NUCLEOTIDE SEQUENCE</scope>
    <source>
        <strain evidence="4">MES-2147</strain>
    </source>
</reference>
<dbReference type="InterPro" id="IPR011043">
    <property type="entry name" value="Gal_Oxase/kelch_b-propeller"/>
</dbReference>
<keyword evidence="2" id="KW-0677">Repeat</keyword>
<dbReference type="InterPro" id="IPR011498">
    <property type="entry name" value="Kelch_2"/>
</dbReference>
<accession>A0A9P6SQQ5</accession>
<keyword evidence="1" id="KW-0880">Kelch repeat</keyword>
<dbReference type="OrthoDB" id="432528at2759"/>
<comment type="caution">
    <text evidence="4">The sequence shown here is derived from an EMBL/GenBank/DDBJ whole genome shotgun (WGS) entry which is preliminary data.</text>
</comment>
<protein>
    <recommendedName>
        <fullName evidence="6">Galactose oxidase</fullName>
    </recommendedName>
</protein>
<dbReference type="PANTHER" id="PTHR46093">
    <property type="entry name" value="ACYL-COA-BINDING DOMAIN-CONTAINING PROTEIN 5"/>
    <property type="match status" value="1"/>
</dbReference>
<evidence type="ECO:0008006" key="6">
    <source>
        <dbReference type="Google" id="ProtNLM"/>
    </source>
</evidence>
<gene>
    <name evidence="4" type="ORF">BGZ65_012168</name>
</gene>
<evidence type="ECO:0000256" key="1">
    <source>
        <dbReference type="ARBA" id="ARBA00022441"/>
    </source>
</evidence>
<proteinExistence type="predicted"/>
<organism evidence="4 5">
    <name type="scientific">Modicella reniformis</name>
    <dbReference type="NCBI Taxonomy" id="1440133"/>
    <lineage>
        <taxon>Eukaryota</taxon>
        <taxon>Fungi</taxon>
        <taxon>Fungi incertae sedis</taxon>
        <taxon>Mucoromycota</taxon>
        <taxon>Mortierellomycotina</taxon>
        <taxon>Mortierellomycetes</taxon>
        <taxon>Mortierellales</taxon>
        <taxon>Mortierellaceae</taxon>
        <taxon>Modicella</taxon>
    </lineage>
</organism>
<name>A0A9P6SQQ5_9FUNG</name>
<feature type="region of interest" description="Disordered" evidence="3">
    <location>
        <begin position="314"/>
        <end position="342"/>
    </location>
</feature>
<sequence>MPVYSSIDTRALIISGGVRYWGKSAGSDYFSPTPQTFVIDLSTSWNTTNPEIKELSSKEAPTAPLTSTLSVDGNDWLVIGSDHLAHNYNIATNTWTNSQWNTQGSDYNQTFTAEPVVAAATDPTTGTIYLPGGFKDGERGYGMTKTAIGARDIPVLIPMYAGSNSPLNTTRLATWNAALGSMIEYNEGTGELHSFNETNGRNGAWKKLKTSGLGPGALSAYGGSKMVMFGGLKDDKSLRDVRILDIATMNWTRGADVPPSDARDGMACAVSYDSLIVWGGVNSNTVQLQDVMPLVYNIMTDKWVNEYRAEPMPKPTPTLITSTDSDSLAALSGTTDDDMDGQ</sequence>
<dbReference type="AlphaFoldDB" id="A0A9P6SQQ5"/>
<evidence type="ECO:0000313" key="5">
    <source>
        <dbReference type="Proteomes" id="UP000749646"/>
    </source>
</evidence>
<dbReference type="SUPFAM" id="SSF50965">
    <property type="entry name" value="Galactose oxidase, central domain"/>
    <property type="match status" value="1"/>
</dbReference>
<dbReference type="Pfam" id="PF07646">
    <property type="entry name" value="Kelch_2"/>
    <property type="match status" value="1"/>
</dbReference>
<dbReference type="InterPro" id="IPR015915">
    <property type="entry name" value="Kelch-typ_b-propeller"/>
</dbReference>